<dbReference type="STRING" id="97972.A0A2V1D6H7"/>
<dbReference type="EMBL" id="KZ805576">
    <property type="protein sequence ID" value="PVH93645.1"/>
    <property type="molecule type" value="Genomic_DNA"/>
</dbReference>
<dbReference type="PANTHER" id="PTHR37542">
    <property type="entry name" value="HELO DOMAIN-CONTAINING PROTEIN-RELATED"/>
    <property type="match status" value="1"/>
</dbReference>
<dbReference type="Gene3D" id="1.10.510.10">
    <property type="entry name" value="Transferase(Phosphotransferase) domain 1"/>
    <property type="match status" value="1"/>
</dbReference>
<proteinExistence type="predicted"/>
<dbReference type="OrthoDB" id="1911848at2759"/>
<dbReference type="Pfam" id="PF24476">
    <property type="entry name" value="DUF7580"/>
    <property type="match status" value="1"/>
</dbReference>
<evidence type="ECO:0000259" key="1">
    <source>
        <dbReference type="PROSITE" id="PS50011"/>
    </source>
</evidence>
<evidence type="ECO:0000313" key="3">
    <source>
        <dbReference type="Proteomes" id="UP000244855"/>
    </source>
</evidence>
<organism evidence="2 3">
    <name type="scientific">Periconia macrospinosa</name>
    <dbReference type="NCBI Taxonomy" id="97972"/>
    <lineage>
        <taxon>Eukaryota</taxon>
        <taxon>Fungi</taxon>
        <taxon>Dikarya</taxon>
        <taxon>Ascomycota</taxon>
        <taxon>Pezizomycotina</taxon>
        <taxon>Dothideomycetes</taxon>
        <taxon>Pleosporomycetidae</taxon>
        <taxon>Pleosporales</taxon>
        <taxon>Massarineae</taxon>
        <taxon>Periconiaceae</taxon>
        <taxon>Periconia</taxon>
    </lineage>
</organism>
<dbReference type="AlphaFoldDB" id="A0A2V1D6H7"/>
<evidence type="ECO:0000313" key="2">
    <source>
        <dbReference type="EMBL" id="PVH93645.1"/>
    </source>
</evidence>
<reference evidence="2 3" key="1">
    <citation type="journal article" date="2018" name="Sci. Rep.">
        <title>Comparative genomics provides insights into the lifestyle and reveals functional heterogeneity of dark septate endophytic fungi.</title>
        <authorList>
            <person name="Knapp D.G."/>
            <person name="Nemeth J.B."/>
            <person name="Barry K."/>
            <person name="Hainaut M."/>
            <person name="Henrissat B."/>
            <person name="Johnson J."/>
            <person name="Kuo A."/>
            <person name="Lim J.H.P."/>
            <person name="Lipzen A."/>
            <person name="Nolan M."/>
            <person name="Ohm R.A."/>
            <person name="Tamas L."/>
            <person name="Grigoriev I.V."/>
            <person name="Spatafora J.W."/>
            <person name="Nagy L.G."/>
            <person name="Kovacs G.M."/>
        </authorList>
    </citation>
    <scope>NUCLEOTIDE SEQUENCE [LARGE SCALE GENOMIC DNA]</scope>
    <source>
        <strain evidence="2 3">DSE2036</strain>
    </source>
</reference>
<protein>
    <recommendedName>
        <fullName evidence="1">Protein kinase domain-containing protein</fullName>
    </recommendedName>
</protein>
<gene>
    <name evidence="2" type="ORF">DM02DRAFT_603706</name>
</gene>
<sequence>MDVFQTIVTSGQLIYHFLDAYSAHSNEARSLAARFKWDIRVLQQIVHHFDNRRLQNEGRLTDSDQKLLQETAEYLQYLAGRVSASCARVQTQEWLSRTTNKVLWFHRRKELQSLEQELFEWTSRFDIRLVGLAPELKAIISPSSEDEENPGSGKALCSNRRMHRVQALAEEVLLRESRNLFLKDIPEGLRKTDLRIDSGYSILEYNGAQVILESRYLALANDCDLASLDYRLLKEDVGRFASSLNAIDSGVVSLLKCVGYFHNPDPERPSFNLIHSLPFSPSPATAPTLKGLITLESGSRRIPPLHSLDQRYRVALHLSTAVLFLHGSDFLHKNISSGSVILLFNALNDSSLEFPKALGKPYLVNFKLVRSFALGSHPMEAPSDWKDRVYMHPARQGPRPRSFIKAYDIYSLGVVLLELGLWRPLERFQAELSAADPNGMQKALIKITEQLGITMGKRYRKVVEWCLALHDDEDVQPAVFVREVLSKLEDIVEATS</sequence>
<dbReference type="InterPro" id="IPR056002">
    <property type="entry name" value="DUF7580"/>
</dbReference>
<name>A0A2V1D6H7_9PLEO</name>
<feature type="domain" description="Protein kinase" evidence="1">
    <location>
        <begin position="144"/>
        <end position="496"/>
    </location>
</feature>
<dbReference type="SUPFAM" id="SSF56112">
    <property type="entry name" value="Protein kinase-like (PK-like)"/>
    <property type="match status" value="1"/>
</dbReference>
<accession>A0A2V1D6H7</accession>
<dbReference type="GO" id="GO:0004672">
    <property type="term" value="F:protein kinase activity"/>
    <property type="evidence" value="ECO:0007669"/>
    <property type="project" value="InterPro"/>
</dbReference>
<keyword evidence="3" id="KW-1185">Reference proteome</keyword>
<dbReference type="PROSITE" id="PS50011">
    <property type="entry name" value="PROTEIN_KINASE_DOM"/>
    <property type="match status" value="1"/>
</dbReference>
<dbReference type="PANTHER" id="PTHR37542:SF3">
    <property type="entry name" value="PRION-INHIBITION AND PROPAGATION HELO DOMAIN-CONTAINING PROTEIN"/>
    <property type="match status" value="1"/>
</dbReference>
<dbReference type="InterPro" id="IPR011009">
    <property type="entry name" value="Kinase-like_dom_sf"/>
</dbReference>
<dbReference type="GO" id="GO:0005524">
    <property type="term" value="F:ATP binding"/>
    <property type="evidence" value="ECO:0007669"/>
    <property type="project" value="InterPro"/>
</dbReference>
<dbReference type="InterPro" id="IPR000719">
    <property type="entry name" value="Prot_kinase_dom"/>
</dbReference>
<dbReference type="Proteomes" id="UP000244855">
    <property type="component" value="Unassembled WGS sequence"/>
</dbReference>